<organism evidence="2 3">
    <name type="scientific">Actinomycetospora atypica</name>
    <dbReference type="NCBI Taxonomy" id="1290095"/>
    <lineage>
        <taxon>Bacteria</taxon>
        <taxon>Bacillati</taxon>
        <taxon>Actinomycetota</taxon>
        <taxon>Actinomycetes</taxon>
        <taxon>Pseudonocardiales</taxon>
        <taxon>Pseudonocardiaceae</taxon>
        <taxon>Actinomycetospora</taxon>
    </lineage>
</organism>
<comment type="caution">
    <text evidence="2">The sequence shown here is derived from an EMBL/GenBank/DDBJ whole genome shotgun (WGS) entry which is preliminary data.</text>
</comment>
<keyword evidence="1" id="KW-0472">Membrane</keyword>
<evidence type="ECO:0000313" key="3">
    <source>
        <dbReference type="Proteomes" id="UP001595947"/>
    </source>
</evidence>
<evidence type="ECO:0000256" key="1">
    <source>
        <dbReference type="SAM" id="Phobius"/>
    </source>
</evidence>
<feature type="transmembrane region" description="Helical" evidence="1">
    <location>
        <begin position="6"/>
        <end position="32"/>
    </location>
</feature>
<name>A0ABV9YGG0_9PSEU</name>
<reference evidence="3" key="1">
    <citation type="journal article" date="2019" name="Int. J. Syst. Evol. Microbiol.">
        <title>The Global Catalogue of Microorganisms (GCM) 10K type strain sequencing project: providing services to taxonomists for standard genome sequencing and annotation.</title>
        <authorList>
            <consortium name="The Broad Institute Genomics Platform"/>
            <consortium name="The Broad Institute Genome Sequencing Center for Infectious Disease"/>
            <person name="Wu L."/>
            <person name="Ma J."/>
        </authorList>
    </citation>
    <scope>NUCLEOTIDE SEQUENCE [LARGE SCALE GENOMIC DNA]</scope>
    <source>
        <strain evidence="3">CGMCC 4.7093</strain>
    </source>
</reference>
<keyword evidence="1" id="KW-1133">Transmembrane helix</keyword>
<dbReference type="EMBL" id="JBHSIV010000002">
    <property type="protein sequence ID" value="MFC5061108.1"/>
    <property type="molecule type" value="Genomic_DNA"/>
</dbReference>
<dbReference type="Proteomes" id="UP001595947">
    <property type="component" value="Unassembled WGS sequence"/>
</dbReference>
<proteinExistence type="predicted"/>
<keyword evidence="1" id="KW-0812">Transmembrane</keyword>
<accession>A0ABV9YGG0</accession>
<sequence>MSPDEISAFGSVSAFVVAALALGVSVYAAVVARRGARSTERQAEIAASAYRIQAAPKILLRLDAWADGHKNAFFWKVNVVRVGGPIEVRWRFDFVAILDTDAGTTPIKLGPRYSPWLDGLGSGREEKFKEVVEVPPGETPRGFVVAVEVQIVEAPRSGAVSEDALPWTHSERLTWSAGR</sequence>
<evidence type="ECO:0000313" key="2">
    <source>
        <dbReference type="EMBL" id="MFC5061108.1"/>
    </source>
</evidence>
<dbReference type="RefSeq" id="WP_378034462.1">
    <property type="nucleotide sequence ID" value="NZ_JBHSIV010000002.1"/>
</dbReference>
<keyword evidence="3" id="KW-1185">Reference proteome</keyword>
<gene>
    <name evidence="2" type="ORF">ACFPBZ_02730</name>
</gene>
<protein>
    <submittedName>
        <fullName evidence="2">Uncharacterized protein</fullName>
    </submittedName>
</protein>